<protein>
    <recommendedName>
        <fullName evidence="1">non-specific serine/threonine protein kinase</fullName>
        <ecNumber evidence="1">2.7.11.1</ecNumber>
    </recommendedName>
</protein>
<feature type="transmembrane region" description="Helical" evidence="8">
    <location>
        <begin position="125"/>
        <end position="149"/>
    </location>
</feature>
<dbReference type="Gene3D" id="3.30.200.20">
    <property type="entry name" value="Phosphorylase Kinase, domain 1"/>
    <property type="match status" value="1"/>
</dbReference>
<keyword evidence="8" id="KW-1133">Transmembrane helix</keyword>
<dbReference type="InterPro" id="IPR000719">
    <property type="entry name" value="Prot_kinase_dom"/>
</dbReference>
<keyword evidence="11" id="KW-1185">Reference proteome</keyword>
<evidence type="ECO:0000256" key="2">
    <source>
        <dbReference type="ARBA" id="ARBA00022553"/>
    </source>
</evidence>
<keyword evidence="7" id="KW-0325">Glycoprotein</keyword>
<accession>A0A7J6WYN4</accession>
<name>A0A7J6WYN4_THATH</name>
<evidence type="ECO:0000256" key="7">
    <source>
        <dbReference type="ARBA" id="ARBA00023180"/>
    </source>
</evidence>
<dbReference type="Gene3D" id="2.60.120.430">
    <property type="entry name" value="Galactose-binding lectin"/>
    <property type="match status" value="1"/>
</dbReference>
<keyword evidence="8" id="KW-0472">Membrane</keyword>
<evidence type="ECO:0000256" key="5">
    <source>
        <dbReference type="ARBA" id="ARBA00022741"/>
    </source>
</evidence>
<keyword evidence="2" id="KW-0597">Phosphoprotein</keyword>
<dbReference type="InterPro" id="IPR051824">
    <property type="entry name" value="LRR_Rcpt-Like_S/T_Kinase"/>
</dbReference>
<evidence type="ECO:0000256" key="8">
    <source>
        <dbReference type="SAM" id="Phobius"/>
    </source>
</evidence>
<evidence type="ECO:0000256" key="6">
    <source>
        <dbReference type="ARBA" id="ARBA00022840"/>
    </source>
</evidence>
<organism evidence="10 11">
    <name type="scientific">Thalictrum thalictroides</name>
    <name type="common">Rue-anemone</name>
    <name type="synonym">Anemone thalictroides</name>
    <dbReference type="NCBI Taxonomy" id="46969"/>
    <lineage>
        <taxon>Eukaryota</taxon>
        <taxon>Viridiplantae</taxon>
        <taxon>Streptophyta</taxon>
        <taxon>Embryophyta</taxon>
        <taxon>Tracheophyta</taxon>
        <taxon>Spermatophyta</taxon>
        <taxon>Magnoliopsida</taxon>
        <taxon>Ranunculales</taxon>
        <taxon>Ranunculaceae</taxon>
        <taxon>Thalictroideae</taxon>
        <taxon>Thalictrum</taxon>
    </lineage>
</organism>
<keyword evidence="5" id="KW-0547">Nucleotide-binding</keyword>
<dbReference type="EC" id="2.7.11.1" evidence="1"/>
<dbReference type="SUPFAM" id="SSF56112">
    <property type="entry name" value="Protein kinase-like (PK-like)"/>
    <property type="match status" value="1"/>
</dbReference>
<sequence length="234" mass="25414">MGPSSFYSENKWACSTTGDFLGDEGAKSIASTEREDENIYSTARLAPFSLKYYGRCLRKGSYTVKLHFAEIMLTADLSNNTRGKRIFDVYIQGDRVLTDFNIAEEAGGIRKAISVTPNFNPSTGLSAGAIAGIVVSSFVVVLLILSVLWKMGYICGDAEDKELRSLEMQTGYYTLTQIKAATGNFDIANKIGEGGFGPVYKGVLSDGSIIAVKQLSAKSKQGNREFPCTCTIWS</sequence>
<dbReference type="Pfam" id="PF11721">
    <property type="entry name" value="Malectin"/>
    <property type="match status" value="1"/>
</dbReference>
<dbReference type="Proteomes" id="UP000554482">
    <property type="component" value="Unassembled WGS sequence"/>
</dbReference>
<dbReference type="InterPro" id="IPR011009">
    <property type="entry name" value="Kinase-like_dom_sf"/>
</dbReference>
<evidence type="ECO:0000313" key="10">
    <source>
        <dbReference type="EMBL" id="KAF5202534.1"/>
    </source>
</evidence>
<evidence type="ECO:0000259" key="9">
    <source>
        <dbReference type="PROSITE" id="PS50011"/>
    </source>
</evidence>
<reference evidence="10 11" key="1">
    <citation type="submission" date="2020-06" db="EMBL/GenBank/DDBJ databases">
        <title>Transcriptomic and genomic resources for Thalictrum thalictroides and T. hernandezii: Facilitating candidate gene discovery in an emerging model plant lineage.</title>
        <authorList>
            <person name="Arias T."/>
            <person name="Riano-Pachon D.M."/>
            <person name="Di Stilio V.S."/>
        </authorList>
    </citation>
    <scope>NUCLEOTIDE SEQUENCE [LARGE SCALE GENOMIC DNA]</scope>
    <source>
        <strain evidence="11">cv. WT478/WT964</strain>
        <tissue evidence="10">Leaves</tissue>
    </source>
</reference>
<comment type="caution">
    <text evidence="10">The sequence shown here is derived from an EMBL/GenBank/DDBJ whole genome shotgun (WGS) entry which is preliminary data.</text>
</comment>
<dbReference type="PANTHER" id="PTHR48006:SF60">
    <property type="entry name" value="PROTEIN KINASE DOMAIN-CONTAINING PROTEIN"/>
    <property type="match status" value="1"/>
</dbReference>
<evidence type="ECO:0000256" key="4">
    <source>
        <dbReference type="ARBA" id="ARBA00022729"/>
    </source>
</evidence>
<evidence type="ECO:0000256" key="1">
    <source>
        <dbReference type="ARBA" id="ARBA00012513"/>
    </source>
</evidence>
<proteinExistence type="predicted"/>
<keyword evidence="6" id="KW-0067">ATP-binding</keyword>
<dbReference type="GO" id="GO:0004674">
    <property type="term" value="F:protein serine/threonine kinase activity"/>
    <property type="evidence" value="ECO:0007669"/>
    <property type="project" value="UniProtKB-EC"/>
</dbReference>
<dbReference type="GO" id="GO:0005524">
    <property type="term" value="F:ATP binding"/>
    <property type="evidence" value="ECO:0007669"/>
    <property type="project" value="UniProtKB-KW"/>
</dbReference>
<gene>
    <name evidence="10" type="ORF">FRX31_007879</name>
</gene>
<dbReference type="PROSITE" id="PS50011">
    <property type="entry name" value="PROTEIN_KINASE_DOM"/>
    <property type="match status" value="1"/>
</dbReference>
<dbReference type="AlphaFoldDB" id="A0A7J6WYN4"/>
<evidence type="ECO:0000256" key="3">
    <source>
        <dbReference type="ARBA" id="ARBA00022679"/>
    </source>
</evidence>
<dbReference type="InterPro" id="IPR021720">
    <property type="entry name" value="Malectin_dom"/>
</dbReference>
<keyword evidence="4" id="KW-0732">Signal</keyword>
<keyword evidence="3" id="KW-0808">Transferase</keyword>
<dbReference type="OrthoDB" id="1938112at2759"/>
<evidence type="ECO:0000313" key="11">
    <source>
        <dbReference type="Proteomes" id="UP000554482"/>
    </source>
</evidence>
<dbReference type="EMBL" id="JABWDY010007977">
    <property type="protein sequence ID" value="KAF5202534.1"/>
    <property type="molecule type" value="Genomic_DNA"/>
</dbReference>
<keyword evidence="10" id="KW-0418">Kinase</keyword>
<keyword evidence="8" id="KW-0812">Transmembrane</keyword>
<dbReference type="PANTHER" id="PTHR48006">
    <property type="entry name" value="LEUCINE-RICH REPEAT-CONTAINING PROTEIN DDB_G0281931-RELATED"/>
    <property type="match status" value="1"/>
</dbReference>
<feature type="domain" description="Protein kinase" evidence="9">
    <location>
        <begin position="185"/>
        <end position="234"/>
    </location>
</feature>